<dbReference type="PANTHER" id="PTHR11477:SF25">
    <property type="entry name" value="TRANSCRIPTION FACTOR-RELATED"/>
    <property type="match status" value="1"/>
</dbReference>
<dbReference type="AlphaFoldDB" id="A0A087HPG3"/>
<dbReference type="PROSITE" id="PS51321">
    <property type="entry name" value="TFIIS_CENTRAL"/>
    <property type="match status" value="1"/>
</dbReference>
<dbReference type="SMART" id="SM00510">
    <property type="entry name" value="TFS2M"/>
    <property type="match status" value="1"/>
</dbReference>
<dbReference type="InterPro" id="IPR036575">
    <property type="entry name" value="TFIIS_cen_dom_sf"/>
</dbReference>
<organism evidence="2 3">
    <name type="scientific">Arabis alpina</name>
    <name type="common">Alpine rock-cress</name>
    <dbReference type="NCBI Taxonomy" id="50452"/>
    <lineage>
        <taxon>Eukaryota</taxon>
        <taxon>Viridiplantae</taxon>
        <taxon>Streptophyta</taxon>
        <taxon>Embryophyta</taxon>
        <taxon>Tracheophyta</taxon>
        <taxon>Spermatophyta</taxon>
        <taxon>Magnoliopsida</taxon>
        <taxon>eudicotyledons</taxon>
        <taxon>Gunneridae</taxon>
        <taxon>Pentapetalae</taxon>
        <taxon>rosids</taxon>
        <taxon>malvids</taxon>
        <taxon>Brassicales</taxon>
        <taxon>Brassicaceae</taxon>
        <taxon>Arabideae</taxon>
        <taxon>Arabis</taxon>
    </lineage>
</organism>
<feature type="domain" description="TFIIS central" evidence="1">
    <location>
        <begin position="1"/>
        <end position="85"/>
    </location>
</feature>
<dbReference type="EMBL" id="CM002869">
    <property type="protein sequence ID" value="KFK44015.1"/>
    <property type="molecule type" value="Genomic_DNA"/>
</dbReference>
<name>A0A087HPG3_ARAAL</name>
<dbReference type="InterPro" id="IPR003618">
    <property type="entry name" value="TFIIS_cen_dom"/>
</dbReference>
<protein>
    <recommendedName>
        <fullName evidence="1">TFIIS central domain-containing protein</fullName>
    </recommendedName>
</protein>
<dbReference type="PANTHER" id="PTHR11477">
    <property type="entry name" value="TRANSCRIPTION FACTOR S-II ZINC FINGER DOMAIN-CONTAINING PROTEIN"/>
    <property type="match status" value="1"/>
</dbReference>
<dbReference type="Proteomes" id="UP000029120">
    <property type="component" value="Chromosome 1"/>
</dbReference>
<dbReference type="Gene3D" id="1.10.472.30">
    <property type="entry name" value="Transcription elongation factor S-II, central domain"/>
    <property type="match status" value="1"/>
</dbReference>
<dbReference type="SUPFAM" id="SSF46942">
    <property type="entry name" value="Elongation factor TFIIS domain 2"/>
    <property type="match status" value="1"/>
</dbReference>
<keyword evidence="3" id="KW-1185">Reference proteome</keyword>
<dbReference type="GO" id="GO:0005634">
    <property type="term" value="C:nucleus"/>
    <property type="evidence" value="ECO:0007669"/>
    <property type="project" value="TreeGrafter"/>
</dbReference>
<dbReference type="GO" id="GO:0006351">
    <property type="term" value="P:DNA-templated transcription"/>
    <property type="evidence" value="ECO:0007669"/>
    <property type="project" value="InterPro"/>
</dbReference>
<proteinExistence type="predicted"/>
<accession>A0A087HPG3</accession>
<dbReference type="Gramene" id="KFK44015">
    <property type="protein sequence ID" value="KFK44015"/>
    <property type="gene ID" value="AALP_AA1G204000"/>
</dbReference>
<evidence type="ECO:0000313" key="2">
    <source>
        <dbReference type="EMBL" id="KFK44015.1"/>
    </source>
</evidence>
<dbReference type="Pfam" id="PF07500">
    <property type="entry name" value="TFIIS_M"/>
    <property type="match status" value="1"/>
</dbReference>
<evidence type="ECO:0000313" key="3">
    <source>
        <dbReference type="Proteomes" id="UP000029120"/>
    </source>
</evidence>
<sequence length="97" mass="11363">MKKRKILLQSSKVTSIKAKYRSILFNMGDSNNPDLRRKVLIGDINGDRLVTMKKEEMGSDKIQMEVQLIKERARFKEDNRIKMMLMLQSSSDHMIMT</sequence>
<reference evidence="3" key="1">
    <citation type="journal article" date="2015" name="Nat. Plants">
        <title>Genome expansion of Arabis alpina linked with retrotransposition and reduced symmetric DNA methylation.</title>
        <authorList>
            <person name="Willing E.M."/>
            <person name="Rawat V."/>
            <person name="Mandakova T."/>
            <person name="Maumus F."/>
            <person name="James G.V."/>
            <person name="Nordstroem K.J."/>
            <person name="Becker C."/>
            <person name="Warthmann N."/>
            <person name="Chica C."/>
            <person name="Szarzynska B."/>
            <person name="Zytnicki M."/>
            <person name="Albani M.C."/>
            <person name="Kiefer C."/>
            <person name="Bergonzi S."/>
            <person name="Castaings L."/>
            <person name="Mateos J.L."/>
            <person name="Berns M.C."/>
            <person name="Bujdoso N."/>
            <person name="Piofczyk T."/>
            <person name="de Lorenzo L."/>
            <person name="Barrero-Sicilia C."/>
            <person name="Mateos I."/>
            <person name="Piednoel M."/>
            <person name="Hagmann J."/>
            <person name="Chen-Min-Tao R."/>
            <person name="Iglesias-Fernandez R."/>
            <person name="Schuster S.C."/>
            <person name="Alonso-Blanco C."/>
            <person name="Roudier F."/>
            <person name="Carbonero P."/>
            <person name="Paz-Ares J."/>
            <person name="Davis S.J."/>
            <person name="Pecinka A."/>
            <person name="Quesneville H."/>
            <person name="Colot V."/>
            <person name="Lysak M.A."/>
            <person name="Weigel D."/>
            <person name="Coupland G."/>
            <person name="Schneeberger K."/>
        </authorList>
    </citation>
    <scope>NUCLEOTIDE SEQUENCE [LARGE SCALE GENOMIC DNA]</scope>
    <source>
        <strain evidence="3">cv. Pajares</strain>
    </source>
</reference>
<dbReference type="OrthoDB" id="1742074at2759"/>
<dbReference type="eggNOG" id="KOG1105">
    <property type="taxonomic scope" value="Eukaryota"/>
</dbReference>
<gene>
    <name evidence="2" type="ordered locus">AALP_Aa1g204000</name>
</gene>
<evidence type="ECO:0000259" key="1">
    <source>
        <dbReference type="PROSITE" id="PS51321"/>
    </source>
</evidence>